<dbReference type="Gene3D" id="3.30.9.10">
    <property type="entry name" value="D-Amino Acid Oxidase, subunit A, domain 2"/>
    <property type="match status" value="1"/>
</dbReference>
<organism evidence="3 4">
    <name type="scientific">Candidatus Ornithomonoglobus intestinigallinarum</name>
    <dbReference type="NCBI Taxonomy" id="2840894"/>
    <lineage>
        <taxon>Bacteria</taxon>
        <taxon>Bacillati</taxon>
        <taxon>Bacillota</taxon>
        <taxon>Clostridia</taxon>
        <taxon>Candidatus Ornithomonoglobus</taxon>
    </lineage>
</organism>
<name>A0A9D1H1X3_9FIRM</name>
<sequence>MYDVVVIGGGVCGAMILRELSSYRLKICMAEKENDIAAGASKANSAIIHAGFDAESGTLKAKLNVWGSELMERTAKELGVKYKRNGSLVIGFSEEDRAVLTALYARGVKNGVKELRITEKEELRSLEPNISDNAVCALYAPTGAIICPYELTIAAVGNAMDNGAELMTNFEVTSIKKCDDGWEVCSGNRELKTRAVINAAGINADKISALAGDDSIKLHPRRGEYILLDKTEGDTVSHTIFDTPSKLGKGILITPTVDGNLLLGPTSEDIFDKNNTSTTAGGLSLIKEQASKRLKAVALNQTITSFCGLRAVGNTGDFIINSPENGFVNVAGIESPGLSASPAIAKYVVRMLKNNGFKLIKRDDFNPVRKPAHWFSDASDDEKNEIIKKNGAYGRIICRCEGVSEGEIREAIRTNPPARDLDGIKRRTRAQMGRCQGGFCTPYLAEILSEELHIDITEITKSGEGSKIIFGKTKGECQL</sequence>
<evidence type="ECO:0000259" key="1">
    <source>
        <dbReference type="Pfam" id="PF01266"/>
    </source>
</evidence>
<dbReference type="InterPro" id="IPR036188">
    <property type="entry name" value="FAD/NAD-bd_sf"/>
</dbReference>
<dbReference type="EMBL" id="DVLU01000032">
    <property type="protein sequence ID" value="HIT85015.1"/>
    <property type="molecule type" value="Genomic_DNA"/>
</dbReference>
<dbReference type="PANTHER" id="PTHR42720:SF1">
    <property type="entry name" value="GLYCEROL 3-PHOSPHATE OXIDASE"/>
    <property type="match status" value="1"/>
</dbReference>
<evidence type="ECO:0000313" key="3">
    <source>
        <dbReference type="EMBL" id="HIT85015.1"/>
    </source>
</evidence>
<evidence type="ECO:0000259" key="2">
    <source>
        <dbReference type="Pfam" id="PF04324"/>
    </source>
</evidence>
<dbReference type="PANTHER" id="PTHR42720">
    <property type="entry name" value="GLYCEROL-3-PHOSPHATE DEHYDROGENASE"/>
    <property type="match status" value="1"/>
</dbReference>
<feature type="domain" description="FAD dependent oxidoreductase" evidence="1">
    <location>
        <begin position="3"/>
        <end position="350"/>
    </location>
</feature>
<dbReference type="Gene3D" id="1.10.10.1100">
    <property type="entry name" value="BFD-like [2Fe-2S]-binding domain"/>
    <property type="match status" value="1"/>
</dbReference>
<dbReference type="Pfam" id="PF01266">
    <property type="entry name" value="DAO"/>
    <property type="match status" value="1"/>
</dbReference>
<dbReference type="InterPro" id="IPR007419">
    <property type="entry name" value="BFD-like_2Fe2S-bd_dom"/>
</dbReference>
<protein>
    <submittedName>
        <fullName evidence="3">NAD(P)/FAD-dependent oxidoreductase</fullName>
    </submittedName>
</protein>
<dbReference type="SUPFAM" id="SSF51905">
    <property type="entry name" value="FAD/NAD(P)-binding domain"/>
    <property type="match status" value="1"/>
</dbReference>
<dbReference type="InterPro" id="IPR006076">
    <property type="entry name" value="FAD-dep_OxRdtase"/>
</dbReference>
<evidence type="ECO:0000313" key="4">
    <source>
        <dbReference type="Proteomes" id="UP000824165"/>
    </source>
</evidence>
<dbReference type="Proteomes" id="UP000824165">
    <property type="component" value="Unassembled WGS sequence"/>
</dbReference>
<proteinExistence type="predicted"/>
<reference evidence="3" key="2">
    <citation type="journal article" date="2021" name="PeerJ">
        <title>Extensive microbial diversity within the chicken gut microbiome revealed by metagenomics and culture.</title>
        <authorList>
            <person name="Gilroy R."/>
            <person name="Ravi A."/>
            <person name="Getino M."/>
            <person name="Pursley I."/>
            <person name="Horton D.L."/>
            <person name="Alikhan N.F."/>
            <person name="Baker D."/>
            <person name="Gharbi K."/>
            <person name="Hall N."/>
            <person name="Watson M."/>
            <person name="Adriaenssens E.M."/>
            <person name="Foster-Nyarko E."/>
            <person name="Jarju S."/>
            <person name="Secka A."/>
            <person name="Antonio M."/>
            <person name="Oren A."/>
            <person name="Chaudhuri R.R."/>
            <person name="La Ragione R."/>
            <person name="Hildebrand F."/>
            <person name="Pallen M.J."/>
        </authorList>
    </citation>
    <scope>NUCLEOTIDE SEQUENCE</scope>
    <source>
        <strain evidence="3">CHK181-108</strain>
    </source>
</reference>
<accession>A0A9D1H1X3</accession>
<reference evidence="3" key="1">
    <citation type="submission" date="2020-10" db="EMBL/GenBank/DDBJ databases">
        <authorList>
            <person name="Gilroy R."/>
        </authorList>
    </citation>
    <scope>NUCLEOTIDE SEQUENCE</scope>
    <source>
        <strain evidence="3">CHK181-108</strain>
    </source>
</reference>
<comment type="caution">
    <text evidence="3">The sequence shown here is derived from an EMBL/GenBank/DDBJ whole genome shotgun (WGS) entry which is preliminary data.</text>
</comment>
<dbReference type="InterPro" id="IPR041854">
    <property type="entry name" value="BFD-like_2Fe2S-bd_dom_sf"/>
</dbReference>
<dbReference type="InterPro" id="IPR052745">
    <property type="entry name" value="G3P_Oxidase/Oxidoreductase"/>
</dbReference>
<feature type="domain" description="BFD-like [2Fe-2S]-binding" evidence="2">
    <location>
        <begin position="396"/>
        <end position="450"/>
    </location>
</feature>
<dbReference type="Pfam" id="PF04324">
    <property type="entry name" value="Fer2_BFD"/>
    <property type="match status" value="1"/>
</dbReference>
<gene>
    <name evidence="3" type="ORF">IAA60_03800</name>
</gene>
<dbReference type="AlphaFoldDB" id="A0A9D1H1X3"/>
<dbReference type="Gene3D" id="3.50.50.60">
    <property type="entry name" value="FAD/NAD(P)-binding domain"/>
    <property type="match status" value="1"/>
</dbReference>
<dbReference type="CDD" id="cd19946">
    <property type="entry name" value="GlpA-like_Fer2_BFD-like"/>
    <property type="match status" value="1"/>
</dbReference>